<dbReference type="EMBL" id="BART01029453">
    <property type="protein sequence ID" value="GAH01408.1"/>
    <property type="molecule type" value="Genomic_DNA"/>
</dbReference>
<comment type="caution">
    <text evidence="2">The sequence shown here is derived from an EMBL/GenBank/DDBJ whole genome shotgun (WGS) entry which is preliminary data.</text>
</comment>
<feature type="non-terminal residue" evidence="2">
    <location>
        <position position="1"/>
    </location>
</feature>
<gene>
    <name evidence="2" type="ORF">S01H4_51676</name>
</gene>
<protein>
    <submittedName>
        <fullName evidence="2">Uncharacterized protein</fullName>
    </submittedName>
</protein>
<proteinExistence type="predicted"/>
<name>X1DYD9_9ZZZZ</name>
<keyword evidence="1" id="KW-0472">Membrane</keyword>
<keyword evidence="1" id="KW-0812">Transmembrane</keyword>
<dbReference type="AlphaFoldDB" id="X1DYD9"/>
<keyword evidence="1" id="KW-1133">Transmembrane helix</keyword>
<reference evidence="2" key="1">
    <citation type="journal article" date="2014" name="Front. Microbiol.">
        <title>High frequency of phylogenetically diverse reductive dehalogenase-homologous genes in deep subseafloor sedimentary metagenomes.</title>
        <authorList>
            <person name="Kawai M."/>
            <person name="Futagami T."/>
            <person name="Toyoda A."/>
            <person name="Takaki Y."/>
            <person name="Nishi S."/>
            <person name="Hori S."/>
            <person name="Arai W."/>
            <person name="Tsubouchi T."/>
            <person name="Morono Y."/>
            <person name="Uchiyama I."/>
            <person name="Ito T."/>
            <person name="Fujiyama A."/>
            <person name="Inagaki F."/>
            <person name="Takami H."/>
        </authorList>
    </citation>
    <scope>NUCLEOTIDE SEQUENCE</scope>
    <source>
        <strain evidence="2">Expedition CK06-06</strain>
    </source>
</reference>
<sequence>EMLKNLDLYEGYAIDARVISTITCEIKKNDLKGDYPTRFVKIQAMYNDKGILSSYKLYIEDNKVIVDISLETNVPYELYLFPAIIAIFYVGLIYLIYSKIIKT</sequence>
<evidence type="ECO:0000313" key="2">
    <source>
        <dbReference type="EMBL" id="GAH01408.1"/>
    </source>
</evidence>
<feature type="transmembrane region" description="Helical" evidence="1">
    <location>
        <begin position="79"/>
        <end position="97"/>
    </location>
</feature>
<evidence type="ECO:0000256" key="1">
    <source>
        <dbReference type="SAM" id="Phobius"/>
    </source>
</evidence>
<organism evidence="2">
    <name type="scientific">marine sediment metagenome</name>
    <dbReference type="NCBI Taxonomy" id="412755"/>
    <lineage>
        <taxon>unclassified sequences</taxon>
        <taxon>metagenomes</taxon>
        <taxon>ecological metagenomes</taxon>
    </lineage>
</organism>
<accession>X1DYD9</accession>